<feature type="compositionally biased region" description="Basic and acidic residues" evidence="2">
    <location>
        <begin position="351"/>
        <end position="378"/>
    </location>
</feature>
<organism evidence="3 4">
    <name type="scientific">Batillaria attramentaria</name>
    <dbReference type="NCBI Taxonomy" id="370345"/>
    <lineage>
        <taxon>Eukaryota</taxon>
        <taxon>Metazoa</taxon>
        <taxon>Spiralia</taxon>
        <taxon>Lophotrochozoa</taxon>
        <taxon>Mollusca</taxon>
        <taxon>Gastropoda</taxon>
        <taxon>Caenogastropoda</taxon>
        <taxon>Sorbeoconcha</taxon>
        <taxon>Cerithioidea</taxon>
        <taxon>Batillariidae</taxon>
        <taxon>Batillaria</taxon>
    </lineage>
</organism>
<protein>
    <submittedName>
        <fullName evidence="3">Uncharacterized protein</fullName>
    </submittedName>
</protein>
<feature type="compositionally biased region" description="Acidic residues" evidence="2">
    <location>
        <begin position="605"/>
        <end position="628"/>
    </location>
</feature>
<feature type="compositionally biased region" description="Low complexity" evidence="2">
    <location>
        <begin position="470"/>
        <end position="484"/>
    </location>
</feature>
<feature type="compositionally biased region" description="Basic and acidic residues" evidence="2">
    <location>
        <begin position="505"/>
        <end position="516"/>
    </location>
</feature>
<feature type="compositionally biased region" description="Basic and acidic residues" evidence="2">
    <location>
        <begin position="227"/>
        <end position="253"/>
    </location>
</feature>
<comment type="caution">
    <text evidence="3">The sequence shown here is derived from an EMBL/GenBank/DDBJ whole genome shotgun (WGS) entry which is preliminary data.</text>
</comment>
<feature type="region of interest" description="Disordered" evidence="2">
    <location>
        <begin position="320"/>
        <end position="708"/>
    </location>
</feature>
<dbReference type="PANTHER" id="PTHR33768:SF3">
    <property type="entry name" value="MIP11318P"/>
    <property type="match status" value="1"/>
</dbReference>
<feature type="compositionally biased region" description="Polar residues" evidence="2">
    <location>
        <begin position="629"/>
        <end position="662"/>
    </location>
</feature>
<keyword evidence="4" id="KW-1185">Reference proteome</keyword>
<evidence type="ECO:0000313" key="3">
    <source>
        <dbReference type="EMBL" id="KAK7480413.1"/>
    </source>
</evidence>
<proteinExistence type="inferred from homology"/>
<accession>A0ABD0K029</accession>
<feature type="region of interest" description="Disordered" evidence="2">
    <location>
        <begin position="212"/>
        <end position="292"/>
    </location>
</feature>
<feature type="compositionally biased region" description="Basic and acidic residues" evidence="2">
    <location>
        <begin position="410"/>
        <end position="465"/>
    </location>
</feature>
<gene>
    <name evidence="3" type="ORF">BaRGS_00028332</name>
</gene>
<feature type="compositionally biased region" description="Low complexity" evidence="2">
    <location>
        <begin position="536"/>
        <end position="553"/>
    </location>
</feature>
<dbReference type="Pfam" id="PF13879">
    <property type="entry name" value="Hmw_CFAP97"/>
    <property type="match status" value="1"/>
</dbReference>
<evidence type="ECO:0000256" key="2">
    <source>
        <dbReference type="SAM" id="MobiDB-lite"/>
    </source>
</evidence>
<feature type="compositionally biased region" description="Basic and acidic residues" evidence="2">
    <location>
        <begin position="387"/>
        <end position="397"/>
    </location>
</feature>
<dbReference type="InterPro" id="IPR038792">
    <property type="entry name" value="CFAP97D1/2"/>
</dbReference>
<comment type="similarity">
    <text evidence="1">Belongs to the CFAP97 family.</text>
</comment>
<evidence type="ECO:0000313" key="4">
    <source>
        <dbReference type="Proteomes" id="UP001519460"/>
    </source>
</evidence>
<dbReference type="AlphaFoldDB" id="A0ABD0K029"/>
<evidence type="ECO:0000256" key="1">
    <source>
        <dbReference type="ARBA" id="ARBA00008315"/>
    </source>
</evidence>
<reference evidence="3 4" key="1">
    <citation type="journal article" date="2023" name="Sci. Data">
        <title>Genome assembly of the Korean intertidal mud-creeper Batillaria attramentaria.</title>
        <authorList>
            <person name="Patra A.K."/>
            <person name="Ho P.T."/>
            <person name="Jun S."/>
            <person name="Lee S.J."/>
            <person name="Kim Y."/>
            <person name="Won Y.J."/>
        </authorList>
    </citation>
    <scope>NUCLEOTIDE SEQUENCE [LARGE SCALE GENOMIC DNA]</scope>
    <source>
        <strain evidence="3">Wonlab-2016</strain>
    </source>
</reference>
<feature type="compositionally biased region" description="Low complexity" evidence="2">
    <location>
        <begin position="398"/>
        <end position="409"/>
    </location>
</feature>
<dbReference type="PANTHER" id="PTHR33768">
    <property type="entry name" value="MIP11318P"/>
    <property type="match status" value="1"/>
</dbReference>
<name>A0ABD0K029_9CAEN</name>
<dbReference type="EMBL" id="JACVVK020000282">
    <property type="protein sequence ID" value="KAK7480413.1"/>
    <property type="molecule type" value="Genomic_DNA"/>
</dbReference>
<sequence length="708" mass="77485">MATGKRKEKVRFPLCQPLYHETYLQAKHRQRDTFYHYQNIANAKPYVDAQPPKCTLNVRLKLKKLLAEGQRLAAIERDNRHLLERIIQRMKGPAYVDHYHKGWRPGRAFSLGYEARMREVKKINDENRRMLDRILATCTSYDHIKMELEYQVLPDPAHTDSERRAAFEDQHKRCFPQYFGQTISPRPVPKACLSPPGSSPVSHARCYVEPLSPLPQIPVGRRSPSPKRPEVHPTKASKARDEYLRMQADEREAGPAWMRSPRSRSRSPSPGKGNDKNRSASPSARADVNLSASPRVETVNLVQQMPKADFLITPATTELPRAKHLSPALSTSHAEAAPTQDEATGAGDTESTDKEAPVEDAAEKDATERETTESKAVPRESPPMKGSDGEAPVKEAQQESAAAQEAGDQATREDEAGEKYTSEEEAGDKYTSEEDTAEKYTSEEDAGEKCTSGDEAGQREAKTGEDAEAATEAGAEQADAGGDPAQEREAEQREEEQASLADDAESPRAEPRDAGDHQPPGSPRENEEPEEDPSIFSLRSASSLEPSSENLPFSREKEAAGTGADGRSLLASSSTGRAFAGQMSAPQADSAEEVEEELHVGAPEAEAEPAEEEASPVPEDLQEYDDQNASENTSVRQGSHSPSPRSQADNQSSASEDAVNTTDDAEDLPNSGSDGGGSDLPLKMQPPDDSEQPDEPREPSEHGSRPRE</sequence>
<dbReference type="Proteomes" id="UP001519460">
    <property type="component" value="Unassembled WGS sequence"/>
</dbReference>
<dbReference type="InterPro" id="IPR029488">
    <property type="entry name" value="Hmw/CFAP97"/>
</dbReference>
<feature type="compositionally biased region" description="Basic and acidic residues" evidence="2">
    <location>
        <begin position="694"/>
        <end position="708"/>
    </location>
</feature>